<feature type="transmembrane region" description="Helical" evidence="12">
    <location>
        <begin position="127"/>
        <end position="152"/>
    </location>
</feature>
<protein>
    <submittedName>
        <fullName evidence="16">Molybdenum transport ABC superfamily ATP binding cassette transporter</fullName>
    </submittedName>
</protein>
<keyword evidence="9 12" id="KW-1133">Transmembrane helix</keyword>
<dbReference type="HOGENOM" id="CLU_016047_17_0_11"/>
<dbReference type="PANTHER" id="PTHR43514">
    <property type="entry name" value="ABC TRANSPORTER I FAMILY MEMBER 10"/>
    <property type="match status" value="1"/>
</dbReference>
<evidence type="ECO:0000256" key="2">
    <source>
        <dbReference type="ARBA" id="ARBA00022448"/>
    </source>
</evidence>
<dbReference type="SMART" id="SM00382">
    <property type="entry name" value="AAA"/>
    <property type="match status" value="1"/>
</dbReference>
<evidence type="ECO:0000313" key="16">
    <source>
        <dbReference type="EMBL" id="ENO18220.1"/>
    </source>
</evidence>
<dbReference type="PATRIC" id="fig|888050.3.peg.1026"/>
<dbReference type="Pfam" id="PF00528">
    <property type="entry name" value="BPD_transp_1"/>
    <property type="match status" value="1"/>
</dbReference>
<evidence type="ECO:0000256" key="8">
    <source>
        <dbReference type="ARBA" id="ARBA00022967"/>
    </source>
</evidence>
<dbReference type="CDD" id="cd06261">
    <property type="entry name" value="TM_PBP2"/>
    <property type="match status" value="1"/>
</dbReference>
<keyword evidence="3" id="KW-1003">Cell membrane</keyword>
<organism evidence="16 17">
    <name type="scientific">Schaalia cardiffensis F0333</name>
    <dbReference type="NCBI Taxonomy" id="888050"/>
    <lineage>
        <taxon>Bacteria</taxon>
        <taxon>Bacillati</taxon>
        <taxon>Actinomycetota</taxon>
        <taxon>Actinomycetes</taxon>
        <taxon>Actinomycetales</taxon>
        <taxon>Actinomycetaceae</taxon>
        <taxon>Schaalia</taxon>
    </lineage>
</organism>
<dbReference type="EMBL" id="AQHZ01000016">
    <property type="protein sequence ID" value="ENO18220.1"/>
    <property type="molecule type" value="Genomic_DNA"/>
</dbReference>
<keyword evidence="8" id="KW-1278">Translocase</keyword>
<keyword evidence="2 12" id="KW-0813">Transport</keyword>
<dbReference type="GO" id="GO:0016887">
    <property type="term" value="F:ATP hydrolysis activity"/>
    <property type="evidence" value="ECO:0007669"/>
    <property type="project" value="InterPro"/>
</dbReference>
<dbReference type="Pfam" id="PF03459">
    <property type="entry name" value="TOBE"/>
    <property type="match status" value="1"/>
</dbReference>
<evidence type="ECO:0000259" key="15">
    <source>
        <dbReference type="PROSITE" id="PS51866"/>
    </source>
</evidence>
<evidence type="ECO:0000256" key="9">
    <source>
        <dbReference type="ARBA" id="ARBA00022989"/>
    </source>
</evidence>
<dbReference type="SUPFAM" id="SSF50331">
    <property type="entry name" value="MOP-like"/>
    <property type="match status" value="1"/>
</dbReference>
<evidence type="ECO:0000259" key="13">
    <source>
        <dbReference type="PROSITE" id="PS50893"/>
    </source>
</evidence>
<feature type="transmembrane region" description="Helical" evidence="12">
    <location>
        <begin position="93"/>
        <end position="115"/>
    </location>
</feature>
<evidence type="ECO:0000256" key="4">
    <source>
        <dbReference type="ARBA" id="ARBA00022505"/>
    </source>
</evidence>
<dbReference type="NCBIfam" id="TIGR02141">
    <property type="entry name" value="modB_ABC"/>
    <property type="match status" value="1"/>
</dbReference>
<keyword evidence="7" id="KW-0067">ATP-binding</keyword>
<evidence type="ECO:0000256" key="7">
    <source>
        <dbReference type="ARBA" id="ARBA00022840"/>
    </source>
</evidence>
<keyword evidence="6" id="KW-0547">Nucleotide-binding</keyword>
<name>N6W6T9_9ACTO</name>
<dbReference type="PROSITE" id="PS51866">
    <property type="entry name" value="MOP"/>
    <property type="match status" value="1"/>
</dbReference>
<accession>N6W6T9</accession>
<dbReference type="InterPro" id="IPR003593">
    <property type="entry name" value="AAA+_ATPase"/>
</dbReference>
<evidence type="ECO:0000256" key="11">
    <source>
        <dbReference type="PROSITE-ProRule" id="PRU01213"/>
    </source>
</evidence>
<proteinExistence type="inferred from homology"/>
<reference evidence="16 17" key="1">
    <citation type="submission" date="2013-03" db="EMBL/GenBank/DDBJ databases">
        <title>Reference genome for the Human Microbiome Project.</title>
        <authorList>
            <person name="Aqrawi P."/>
            <person name="Ayvaz T."/>
            <person name="Bess C."/>
            <person name="Blankenburg K."/>
            <person name="Coyle M."/>
            <person name="Deng J."/>
            <person name="Forbes L."/>
            <person name="Fowler G."/>
            <person name="Francisco L."/>
            <person name="Fu Q."/>
            <person name="Gibbs R."/>
            <person name="Gross S."/>
            <person name="Gubbala S."/>
            <person name="Hale W."/>
            <person name="Hemphill L."/>
            <person name="Highlander S."/>
            <person name="Hirani K."/>
            <person name="Jackson L."/>
            <person name="Jakkamsetti A."/>
            <person name="Javaid M."/>
            <person name="Jayaseelan J.C."/>
            <person name="Jiang H."/>
            <person name="Joshi V."/>
            <person name="Korchina V."/>
            <person name="Kovar C."/>
            <person name="Lara F."/>
            <person name="Lee S."/>
            <person name="Liu Y."/>
            <person name="Mata R."/>
            <person name="Mathew T."/>
            <person name="Munidasa M."/>
            <person name="Muzny D."/>
            <person name="Nazareth L."/>
            <person name="Ngo R."/>
            <person name="Nguyen L."/>
            <person name="Nguyen N."/>
            <person name="Okwuonu G."/>
            <person name="Ongeri F."/>
            <person name="Palculict T."/>
            <person name="Patil S."/>
            <person name="Petrosino J."/>
            <person name="Pham C."/>
            <person name="Pham P."/>
            <person name="Pu L.-L."/>
            <person name="Qin X."/>
            <person name="Qu J."/>
            <person name="Reid J."/>
            <person name="Ross M."/>
            <person name="Ruth R."/>
            <person name="Saada N."/>
            <person name="San Lucas F."/>
            <person name="Santibanez J."/>
            <person name="Shang Y."/>
            <person name="Simmons D."/>
            <person name="Song X.-Z."/>
            <person name="Tang L.-Y."/>
            <person name="Thornton R."/>
            <person name="Warren J."/>
            <person name="Weissenberger G."/>
            <person name="Wilczek-Boney K."/>
            <person name="Worley K."/>
            <person name="Youmans B."/>
            <person name="Zhang J."/>
            <person name="Zhang L."/>
            <person name="Zhao Z."/>
            <person name="Zhou C."/>
            <person name="Zhu D."/>
            <person name="Zhu Y."/>
        </authorList>
    </citation>
    <scope>NUCLEOTIDE SEQUENCE [LARGE SCALE GENOMIC DNA]</scope>
    <source>
        <strain evidence="16 17">F0333</strain>
    </source>
</reference>
<keyword evidence="17" id="KW-1185">Reference proteome</keyword>
<dbReference type="PROSITE" id="PS50928">
    <property type="entry name" value="ABC_TM1"/>
    <property type="match status" value="1"/>
</dbReference>
<dbReference type="InterPro" id="IPR003439">
    <property type="entry name" value="ABC_transporter-like_ATP-bd"/>
</dbReference>
<sequence length="690" mass="71544">MRRKSTPVISPIPAWIGGLGALAFAYLVVPLVLMGMRVPWGRLPELLTSEAALAALALSVKTALVALELDLLFGVPAAILLSRTWRGVGTVRILVALPLSLPPVVAGMALIAAFGRRGIIGSFLESFGVSIAFSWVAVVMAQVFVSLPFLIVTLEAALRTRPEGLEEMAASLGASPTRVLFSITLPQVVPGLARGSALALARCLGEFGATLTFAGSLQGVTRTLPLQIYLARESDTDLALALGVVLLFAAALVVGVTETIGVRRPTPIPAEEDSLDAVGGECAFGGSSDAPTSPSSVDEDGPLARLDPVEVAVRGRIGVRGWDVDCVLPAGIITAVMGPNGSGKSTLAGVISGSILLDEGEAHIGRTLVNGEGVFVPARKRAVALVSQRPCLFGWMSVLDNVAFPLVVRHVPKKEAKAAALEQLRAVGLESFADRRADALSGGQAARVAIARALVFDPDVLILDEPTASLDVEASARVASVVARRLAGERITVLLITHDLVETLALASRLLVIEDGRIVESGEPARIVAEPTSLFAARLAGLNVVTGEALIPDPASGMVSVDVKAGLLTACAGCAEGLELTGEGVTSTRRGALELKGIVEGSRVALLFSPDAVALSREAVEGSPRTVLRGRVLSVEDSKGVLSVRVDLDGAAIMARLTAGAWAELALAIGDEVWCAIKAIQVRVVPLSRL</sequence>
<dbReference type="SUPFAM" id="SSF52540">
    <property type="entry name" value="P-loop containing nucleoside triphosphate hydrolases"/>
    <property type="match status" value="1"/>
</dbReference>
<feature type="domain" description="ABC transporter" evidence="13">
    <location>
        <begin position="304"/>
        <end position="540"/>
    </location>
</feature>
<dbReference type="InterPro" id="IPR005116">
    <property type="entry name" value="Transp-assoc_OB_typ1"/>
</dbReference>
<gene>
    <name evidence="16" type="ORF">HMPREF9004_1081</name>
</gene>
<dbReference type="Gene3D" id="1.10.3720.10">
    <property type="entry name" value="MetI-like"/>
    <property type="match status" value="1"/>
</dbReference>
<dbReference type="Pfam" id="PF00005">
    <property type="entry name" value="ABC_tran"/>
    <property type="match status" value="1"/>
</dbReference>
<comment type="similarity">
    <text evidence="12">Belongs to the binding-protein-dependent transport system permease family.</text>
</comment>
<keyword evidence="5 12" id="KW-0812">Transmembrane</keyword>
<dbReference type="GO" id="GO:0005886">
    <property type="term" value="C:plasma membrane"/>
    <property type="evidence" value="ECO:0007669"/>
    <property type="project" value="UniProtKB-SubCell"/>
</dbReference>
<feature type="domain" description="Mop" evidence="15">
    <location>
        <begin position="621"/>
        <end position="686"/>
    </location>
</feature>
<dbReference type="SUPFAM" id="SSF161098">
    <property type="entry name" value="MetI-like"/>
    <property type="match status" value="1"/>
</dbReference>
<feature type="transmembrane region" description="Helical" evidence="12">
    <location>
        <begin position="53"/>
        <end position="81"/>
    </location>
</feature>
<dbReference type="InterPro" id="IPR011867">
    <property type="entry name" value="ModB_ABC"/>
</dbReference>
<dbReference type="Proteomes" id="UP000013015">
    <property type="component" value="Unassembled WGS sequence"/>
</dbReference>
<feature type="transmembrane region" description="Helical" evidence="12">
    <location>
        <begin position="238"/>
        <end position="257"/>
    </location>
</feature>
<comment type="caution">
    <text evidence="16">The sequence shown here is derived from an EMBL/GenBank/DDBJ whole genome shotgun (WGS) entry which is preliminary data.</text>
</comment>
<dbReference type="eggNOG" id="COG3842">
    <property type="taxonomic scope" value="Bacteria"/>
</dbReference>
<evidence type="ECO:0000256" key="1">
    <source>
        <dbReference type="ARBA" id="ARBA00004141"/>
    </source>
</evidence>
<dbReference type="STRING" id="888050.HMPREF9004_1081"/>
<dbReference type="PROSITE" id="PS50893">
    <property type="entry name" value="ABC_TRANSPORTER_2"/>
    <property type="match status" value="1"/>
</dbReference>
<keyword evidence="10 12" id="KW-0472">Membrane</keyword>
<evidence type="ECO:0000259" key="14">
    <source>
        <dbReference type="PROSITE" id="PS50928"/>
    </source>
</evidence>
<comment type="subcellular location">
    <subcellularLocation>
        <location evidence="12">Cell membrane</location>
        <topology evidence="12">Multi-pass membrane protein</topology>
    </subcellularLocation>
    <subcellularLocation>
        <location evidence="1">Membrane</location>
        <topology evidence="1">Multi-pass membrane protein</topology>
    </subcellularLocation>
</comment>
<dbReference type="OrthoDB" id="9774448at2"/>
<dbReference type="PANTHER" id="PTHR43514:SF4">
    <property type="entry name" value="ABC TRANSPORTER I FAMILY MEMBER 10"/>
    <property type="match status" value="1"/>
</dbReference>
<evidence type="ECO:0000256" key="12">
    <source>
        <dbReference type="RuleBase" id="RU363032"/>
    </source>
</evidence>
<dbReference type="InterPro" id="IPR035906">
    <property type="entry name" value="MetI-like_sf"/>
</dbReference>
<evidence type="ECO:0000256" key="10">
    <source>
        <dbReference type="ARBA" id="ARBA00023136"/>
    </source>
</evidence>
<keyword evidence="4 11" id="KW-0500">Molybdenum</keyword>
<evidence type="ECO:0000313" key="17">
    <source>
        <dbReference type="Proteomes" id="UP000013015"/>
    </source>
</evidence>
<dbReference type="Gene3D" id="2.40.50.100">
    <property type="match status" value="1"/>
</dbReference>
<dbReference type="GO" id="GO:0015098">
    <property type="term" value="F:molybdate ion transmembrane transporter activity"/>
    <property type="evidence" value="ECO:0007669"/>
    <property type="project" value="InterPro"/>
</dbReference>
<dbReference type="InterPro" id="IPR050334">
    <property type="entry name" value="Molybdenum_import_ModC"/>
</dbReference>
<dbReference type="GO" id="GO:0005524">
    <property type="term" value="F:ATP binding"/>
    <property type="evidence" value="ECO:0007669"/>
    <property type="project" value="UniProtKB-KW"/>
</dbReference>
<dbReference type="InterPro" id="IPR004606">
    <property type="entry name" value="Mop_domain"/>
</dbReference>
<dbReference type="Gene3D" id="3.40.50.300">
    <property type="entry name" value="P-loop containing nucleotide triphosphate hydrolases"/>
    <property type="match status" value="1"/>
</dbReference>
<dbReference type="InterPro" id="IPR017871">
    <property type="entry name" value="ABC_transporter-like_CS"/>
</dbReference>
<feature type="transmembrane region" description="Helical" evidence="12">
    <location>
        <begin position="12"/>
        <end position="33"/>
    </location>
</feature>
<dbReference type="PROSITE" id="PS00211">
    <property type="entry name" value="ABC_TRANSPORTER_1"/>
    <property type="match status" value="1"/>
</dbReference>
<dbReference type="InterPro" id="IPR000515">
    <property type="entry name" value="MetI-like"/>
</dbReference>
<evidence type="ECO:0000256" key="3">
    <source>
        <dbReference type="ARBA" id="ARBA00022475"/>
    </source>
</evidence>
<dbReference type="RefSeq" id="WP_005963157.1">
    <property type="nucleotide sequence ID" value="NZ_CP040505.1"/>
</dbReference>
<feature type="domain" description="ABC transmembrane type-1" evidence="14">
    <location>
        <begin position="56"/>
        <end position="257"/>
    </location>
</feature>
<evidence type="ECO:0000256" key="6">
    <source>
        <dbReference type="ARBA" id="ARBA00022741"/>
    </source>
</evidence>
<dbReference type="InterPro" id="IPR027417">
    <property type="entry name" value="P-loop_NTPase"/>
</dbReference>
<dbReference type="AlphaFoldDB" id="N6W6T9"/>
<dbReference type="InterPro" id="IPR008995">
    <property type="entry name" value="Mo/tungstate-bd_C_term_dom"/>
</dbReference>
<dbReference type="eggNOG" id="COG4149">
    <property type="taxonomic scope" value="Bacteria"/>
</dbReference>
<evidence type="ECO:0000256" key="5">
    <source>
        <dbReference type="ARBA" id="ARBA00022692"/>
    </source>
</evidence>